<evidence type="ECO:0000313" key="2">
    <source>
        <dbReference type="Proteomes" id="UP000275727"/>
    </source>
</evidence>
<dbReference type="AlphaFoldDB" id="A0AAD1G122"/>
<accession>A0AAD1G122</accession>
<name>A0AAD1G122_SPHMI</name>
<proteinExistence type="predicted"/>
<sequence>MIAQKFRLAITPYKRPARLDDERAALLPCDFGVALSGSSDQAGRGDGGKCRKEGAAIQSSMVIGGYRRLANHATVAAPLVMVVTHG</sequence>
<dbReference type="RefSeq" id="WP_170151743.1">
    <property type="nucleotide sequence ID" value="NZ_AP018711.1"/>
</dbReference>
<evidence type="ECO:0000313" key="1">
    <source>
        <dbReference type="EMBL" id="BBE34333.1"/>
    </source>
</evidence>
<gene>
    <name evidence="1" type="ORF">SmB9_19910</name>
</gene>
<protein>
    <submittedName>
        <fullName evidence="1">Uncharacterized protein</fullName>
    </submittedName>
</protein>
<dbReference type="Proteomes" id="UP000275727">
    <property type="component" value="Chromosome"/>
</dbReference>
<dbReference type="EMBL" id="AP018711">
    <property type="protein sequence ID" value="BBE34333.1"/>
    <property type="molecule type" value="Genomic_DNA"/>
</dbReference>
<organism evidence="1 2">
    <name type="scientific">Sphingosinicella microcystinivorans</name>
    <dbReference type="NCBI Taxonomy" id="335406"/>
    <lineage>
        <taxon>Bacteria</taxon>
        <taxon>Pseudomonadati</taxon>
        <taxon>Pseudomonadota</taxon>
        <taxon>Alphaproteobacteria</taxon>
        <taxon>Sphingomonadales</taxon>
        <taxon>Sphingosinicellaceae</taxon>
        <taxon>Sphingosinicella</taxon>
    </lineage>
</organism>
<reference evidence="1 2" key="1">
    <citation type="submission" date="2018-06" db="EMBL/GenBank/DDBJ databases">
        <title>Complete Genome Sequence of the Microcystin-Degrading Bacterium Sphingosinicella microcystinivorans Strain B-9.</title>
        <authorList>
            <person name="Jin H."/>
            <person name="Nishizawa T."/>
            <person name="Guo Y."/>
            <person name="Nishizawa A."/>
            <person name="Park H."/>
            <person name="Kato H."/>
            <person name="Tsuji K."/>
            <person name="Harada K."/>
        </authorList>
    </citation>
    <scope>NUCLEOTIDE SEQUENCE [LARGE SCALE GENOMIC DNA]</scope>
    <source>
        <strain evidence="1 2">B9</strain>
    </source>
</reference>
<dbReference type="KEGG" id="smic:SmB9_19910"/>